<keyword evidence="4 7" id="KW-0133">Cell shape</keyword>
<feature type="active site" description="Nucleophile" evidence="7">
    <location>
        <position position="135"/>
    </location>
</feature>
<dbReference type="Pfam" id="PF03734">
    <property type="entry name" value="YkuD"/>
    <property type="match status" value="1"/>
</dbReference>
<dbReference type="GO" id="GO:0009252">
    <property type="term" value="P:peptidoglycan biosynthetic process"/>
    <property type="evidence" value="ECO:0007669"/>
    <property type="project" value="UniProtKB-UniPathway"/>
</dbReference>
<evidence type="ECO:0000256" key="2">
    <source>
        <dbReference type="ARBA" id="ARBA00005992"/>
    </source>
</evidence>
<sequence>MVLTPMGLRFRGRLLPCAVGRGGIAADKREGDGATPVGVHRVVGLLYRADRMARPAPWARPILPGDLWCDESGHPLYNQPARAPLAASHEALRRADPLYDLVLLTDWNWPHAQPGRGSAIFLHQWRRPRYPTAGCIAFSRADLLWLAARARPGTRLLVPGALAGRLERRAAVARRE</sequence>
<keyword evidence="5 7" id="KW-0573">Peptidoglycan synthesis</keyword>
<evidence type="ECO:0000256" key="7">
    <source>
        <dbReference type="PROSITE-ProRule" id="PRU01373"/>
    </source>
</evidence>
<name>A0A1H6MJK7_9RHOB</name>
<evidence type="ECO:0000256" key="6">
    <source>
        <dbReference type="ARBA" id="ARBA00023316"/>
    </source>
</evidence>
<feature type="active site" description="Proton donor/acceptor" evidence="7">
    <location>
        <position position="123"/>
    </location>
</feature>
<evidence type="ECO:0000256" key="5">
    <source>
        <dbReference type="ARBA" id="ARBA00022984"/>
    </source>
</evidence>
<evidence type="ECO:0000256" key="3">
    <source>
        <dbReference type="ARBA" id="ARBA00022679"/>
    </source>
</evidence>
<dbReference type="OrthoDB" id="9804204at2"/>
<accession>A0A1H6MJK7</accession>
<dbReference type="InterPro" id="IPR005490">
    <property type="entry name" value="LD_TPept_cat_dom"/>
</dbReference>
<feature type="domain" description="L,D-TPase catalytic" evidence="8">
    <location>
        <begin position="1"/>
        <end position="159"/>
    </location>
</feature>
<dbReference type="UniPathway" id="UPA00219"/>
<dbReference type="CDD" id="cd16913">
    <property type="entry name" value="YkuD_like"/>
    <property type="match status" value="1"/>
</dbReference>
<keyword evidence="3" id="KW-0808">Transferase</keyword>
<dbReference type="EMBL" id="FNXG01000003">
    <property type="protein sequence ID" value="SEH98041.1"/>
    <property type="molecule type" value="Genomic_DNA"/>
</dbReference>
<keyword evidence="6 7" id="KW-0961">Cell wall biogenesis/degradation</keyword>
<dbReference type="PROSITE" id="PS52029">
    <property type="entry name" value="LD_TPASE"/>
    <property type="match status" value="1"/>
</dbReference>
<dbReference type="GO" id="GO:0071555">
    <property type="term" value="P:cell wall organization"/>
    <property type="evidence" value="ECO:0007669"/>
    <property type="project" value="UniProtKB-UniRule"/>
</dbReference>
<evidence type="ECO:0000256" key="1">
    <source>
        <dbReference type="ARBA" id="ARBA00004752"/>
    </source>
</evidence>
<dbReference type="SUPFAM" id="SSF141523">
    <property type="entry name" value="L,D-transpeptidase catalytic domain-like"/>
    <property type="match status" value="1"/>
</dbReference>
<evidence type="ECO:0000313" key="9">
    <source>
        <dbReference type="EMBL" id="SEH98041.1"/>
    </source>
</evidence>
<dbReference type="Proteomes" id="UP000199125">
    <property type="component" value="Unassembled WGS sequence"/>
</dbReference>
<comment type="similarity">
    <text evidence="2">Belongs to the YkuD family.</text>
</comment>
<dbReference type="GO" id="GO:0016740">
    <property type="term" value="F:transferase activity"/>
    <property type="evidence" value="ECO:0007669"/>
    <property type="project" value="UniProtKB-KW"/>
</dbReference>
<reference evidence="10" key="1">
    <citation type="submission" date="2016-10" db="EMBL/GenBank/DDBJ databases">
        <authorList>
            <person name="Varghese N."/>
            <person name="Submissions S."/>
        </authorList>
    </citation>
    <scope>NUCLEOTIDE SEQUENCE [LARGE SCALE GENOMIC DNA]</scope>
    <source>
        <strain evidence="10">DSM 11593</strain>
    </source>
</reference>
<evidence type="ECO:0000256" key="4">
    <source>
        <dbReference type="ARBA" id="ARBA00022960"/>
    </source>
</evidence>
<dbReference type="PANTHER" id="PTHR38589:SF1">
    <property type="entry name" value="BLR0621 PROTEIN"/>
    <property type="match status" value="1"/>
</dbReference>
<protein>
    <submittedName>
        <fullName evidence="9">L,D-transpeptidase catalytic domain</fullName>
    </submittedName>
</protein>
<dbReference type="GO" id="GO:0008360">
    <property type="term" value="P:regulation of cell shape"/>
    <property type="evidence" value="ECO:0007669"/>
    <property type="project" value="UniProtKB-UniRule"/>
</dbReference>
<dbReference type="RefSeq" id="WP_090847976.1">
    <property type="nucleotide sequence ID" value="NZ_FNXG01000003.1"/>
</dbReference>
<evidence type="ECO:0000313" key="10">
    <source>
        <dbReference type="Proteomes" id="UP000199125"/>
    </source>
</evidence>
<dbReference type="STRING" id="65735.SAMN04488075_2045"/>
<dbReference type="GO" id="GO:0004180">
    <property type="term" value="F:carboxypeptidase activity"/>
    <property type="evidence" value="ECO:0007669"/>
    <property type="project" value="UniProtKB-ARBA"/>
</dbReference>
<evidence type="ECO:0000259" key="8">
    <source>
        <dbReference type="PROSITE" id="PS52029"/>
    </source>
</evidence>
<keyword evidence="10" id="KW-1185">Reference proteome</keyword>
<dbReference type="InterPro" id="IPR038063">
    <property type="entry name" value="Transpep_catalytic_dom"/>
</dbReference>
<proteinExistence type="inferred from homology"/>
<dbReference type="PANTHER" id="PTHR38589">
    <property type="entry name" value="BLR0621 PROTEIN"/>
    <property type="match status" value="1"/>
</dbReference>
<organism evidence="9 10">
    <name type="scientific">Paracoccus alkenifer</name>
    <dbReference type="NCBI Taxonomy" id="65735"/>
    <lineage>
        <taxon>Bacteria</taxon>
        <taxon>Pseudomonadati</taxon>
        <taxon>Pseudomonadota</taxon>
        <taxon>Alphaproteobacteria</taxon>
        <taxon>Rhodobacterales</taxon>
        <taxon>Paracoccaceae</taxon>
        <taxon>Paracoccus</taxon>
    </lineage>
</organism>
<comment type="pathway">
    <text evidence="1 7">Cell wall biogenesis; peptidoglycan biosynthesis.</text>
</comment>
<gene>
    <name evidence="9" type="ORF">SAMN04488075_2045</name>
</gene>
<dbReference type="AlphaFoldDB" id="A0A1H6MJK7"/>